<keyword evidence="4" id="KW-0175">Coiled coil</keyword>
<dbReference type="SUPFAM" id="SSF68906">
    <property type="entry name" value="SAP domain"/>
    <property type="match status" value="1"/>
</dbReference>
<reference evidence="6" key="1">
    <citation type="submission" date="2020-04" db="EMBL/GenBank/DDBJ databases">
        <authorList>
            <person name="Alioto T."/>
            <person name="Alioto T."/>
            <person name="Gomez Garrido J."/>
        </authorList>
    </citation>
    <scope>NUCLEOTIDE SEQUENCE</scope>
    <source>
        <strain evidence="6">A484AB</strain>
    </source>
</reference>
<keyword evidence="2" id="KW-0694">RNA-binding</keyword>
<sequence length="424" mass="47978">MASLGGKQLSQFRVVDLRTELEKRGLDNSGLKGALVERLEKSLLDYSAEISECVFSTEQGDEAKKTAESEATQTPNSNLEAINKQSLQMKTAGKLLEQSIEINTATKETNCKETMTEFNLVPNKVDEIGILHRRINNIEDSLRREISNIVVEINAIPRHEYSRDYTSLLTKQKEDLTNYNTCLKQENDELRDRLNTMSLALSDLNQKVKDTENEKLSLVTALKILYEEQKRTPQDKDQIHTHANLGKQTNNNGEQTYSTVGKNKRSKMIPFSPKITKEVINLDSTTPEQSYNVDTRNRYEVLGNGEDQYNTAEQQSETTQTSREMRPKTSREVSTNEDQTKASSETSPRTYNSGNQPRRTINVAVAGDSMLKYINPSKLSKSLKQNVHVKTFPGAKVADMEHYVKPTLAHAPEYTVFCTLVQMI</sequence>
<dbReference type="EMBL" id="CACRXK020019884">
    <property type="protein sequence ID" value="CAB4034169.1"/>
    <property type="molecule type" value="Genomic_DNA"/>
</dbReference>
<feature type="compositionally biased region" description="Low complexity" evidence="5">
    <location>
        <begin position="313"/>
        <end position="322"/>
    </location>
</feature>
<feature type="compositionally biased region" description="Polar residues" evidence="5">
    <location>
        <begin position="246"/>
        <end position="261"/>
    </location>
</feature>
<dbReference type="GO" id="GO:0043565">
    <property type="term" value="F:sequence-specific DNA binding"/>
    <property type="evidence" value="ECO:0007669"/>
    <property type="project" value="TreeGrafter"/>
</dbReference>
<feature type="compositionally biased region" description="Polar residues" evidence="5">
    <location>
        <begin position="332"/>
        <end position="357"/>
    </location>
</feature>
<evidence type="ECO:0000256" key="4">
    <source>
        <dbReference type="SAM" id="Coils"/>
    </source>
</evidence>
<feature type="coiled-coil region" evidence="4">
    <location>
        <begin position="173"/>
        <end position="221"/>
    </location>
</feature>
<dbReference type="InterPro" id="IPR051738">
    <property type="entry name" value="SAF_Modulators"/>
</dbReference>
<comment type="caution">
    <text evidence="6">The sequence shown here is derived from an EMBL/GenBank/DDBJ whole genome shotgun (WGS) entry which is preliminary data.</text>
</comment>
<dbReference type="Gene3D" id="3.40.50.12690">
    <property type="match status" value="1"/>
</dbReference>
<dbReference type="Gene3D" id="1.10.720.30">
    <property type="entry name" value="SAP domain"/>
    <property type="match status" value="1"/>
</dbReference>
<evidence type="ECO:0000256" key="3">
    <source>
        <dbReference type="ARBA" id="ARBA00023242"/>
    </source>
</evidence>
<keyword evidence="7" id="KW-1185">Reference proteome</keyword>
<protein>
    <submittedName>
        <fullName evidence="6">SAFB-like transcription modulator isoform X1</fullName>
    </submittedName>
</protein>
<dbReference type="Pfam" id="PF02037">
    <property type="entry name" value="SAP"/>
    <property type="match status" value="1"/>
</dbReference>
<proteinExistence type="predicted"/>
<keyword evidence="3" id="KW-0539">Nucleus</keyword>
<gene>
    <name evidence="6" type="ORF">PACLA_8A028150</name>
</gene>
<dbReference type="GO" id="GO:0005634">
    <property type="term" value="C:nucleus"/>
    <property type="evidence" value="ECO:0007669"/>
    <property type="project" value="UniProtKB-SubCell"/>
</dbReference>
<feature type="region of interest" description="Disordered" evidence="5">
    <location>
        <begin position="303"/>
        <end position="357"/>
    </location>
</feature>
<dbReference type="OrthoDB" id="5975115at2759"/>
<dbReference type="InterPro" id="IPR036361">
    <property type="entry name" value="SAP_dom_sf"/>
</dbReference>
<dbReference type="SMART" id="SM00513">
    <property type="entry name" value="SAP"/>
    <property type="match status" value="1"/>
</dbReference>
<accession>A0A6S7LLA2</accession>
<organism evidence="6 7">
    <name type="scientific">Paramuricea clavata</name>
    <name type="common">Red gorgonian</name>
    <name type="synonym">Violescent sea-whip</name>
    <dbReference type="NCBI Taxonomy" id="317549"/>
    <lineage>
        <taxon>Eukaryota</taxon>
        <taxon>Metazoa</taxon>
        <taxon>Cnidaria</taxon>
        <taxon>Anthozoa</taxon>
        <taxon>Octocorallia</taxon>
        <taxon>Malacalcyonacea</taxon>
        <taxon>Plexauridae</taxon>
        <taxon>Paramuricea</taxon>
    </lineage>
</organism>
<dbReference type="Proteomes" id="UP001152795">
    <property type="component" value="Unassembled WGS sequence"/>
</dbReference>
<comment type="subcellular location">
    <subcellularLocation>
        <location evidence="1">Nucleus</location>
    </subcellularLocation>
</comment>
<dbReference type="PANTHER" id="PTHR15683:SF8">
    <property type="entry name" value="SCAFFOLD ATTACHMENT FACTOR B, ISOFORM B"/>
    <property type="match status" value="1"/>
</dbReference>
<dbReference type="GO" id="GO:0003723">
    <property type="term" value="F:RNA binding"/>
    <property type="evidence" value="ECO:0007669"/>
    <property type="project" value="UniProtKB-KW"/>
</dbReference>
<dbReference type="GO" id="GO:0006357">
    <property type="term" value="P:regulation of transcription by RNA polymerase II"/>
    <property type="evidence" value="ECO:0007669"/>
    <property type="project" value="TreeGrafter"/>
</dbReference>
<dbReference type="GO" id="GO:0050684">
    <property type="term" value="P:regulation of mRNA processing"/>
    <property type="evidence" value="ECO:0007669"/>
    <property type="project" value="TreeGrafter"/>
</dbReference>
<feature type="region of interest" description="Disordered" evidence="5">
    <location>
        <begin position="243"/>
        <end position="270"/>
    </location>
</feature>
<dbReference type="PROSITE" id="PS50800">
    <property type="entry name" value="SAP"/>
    <property type="match status" value="1"/>
</dbReference>
<dbReference type="InterPro" id="IPR003034">
    <property type="entry name" value="SAP_dom"/>
</dbReference>
<dbReference type="PANTHER" id="PTHR15683">
    <property type="entry name" value="SCAFFOLD ATTACHMENT FACTOR B-RELATED"/>
    <property type="match status" value="1"/>
</dbReference>
<evidence type="ECO:0000256" key="1">
    <source>
        <dbReference type="ARBA" id="ARBA00004123"/>
    </source>
</evidence>
<dbReference type="AlphaFoldDB" id="A0A6S7LLA2"/>
<name>A0A6S7LLA2_PARCT</name>
<evidence type="ECO:0000313" key="6">
    <source>
        <dbReference type="EMBL" id="CAB4034169.1"/>
    </source>
</evidence>
<evidence type="ECO:0000313" key="7">
    <source>
        <dbReference type="Proteomes" id="UP001152795"/>
    </source>
</evidence>
<evidence type="ECO:0000256" key="5">
    <source>
        <dbReference type="SAM" id="MobiDB-lite"/>
    </source>
</evidence>
<evidence type="ECO:0000256" key="2">
    <source>
        <dbReference type="ARBA" id="ARBA00022884"/>
    </source>
</evidence>